<dbReference type="Pfam" id="PF13432">
    <property type="entry name" value="TPR_16"/>
    <property type="match status" value="1"/>
</dbReference>
<evidence type="ECO:0000256" key="3">
    <source>
        <dbReference type="ARBA" id="ARBA00038275"/>
    </source>
</evidence>
<dbReference type="PANTHER" id="PTHR46423">
    <property type="entry name" value="RNA POLYMERASE II-ASSOCIATED PROTEIN 3"/>
    <property type="match status" value="1"/>
</dbReference>
<keyword evidence="2 5" id="KW-0802">TPR repeat</keyword>
<dbReference type="GeneID" id="64596226"/>
<dbReference type="SUPFAM" id="SSF48452">
    <property type="entry name" value="TPR-like"/>
    <property type="match status" value="1"/>
</dbReference>
<feature type="compositionally biased region" description="Basic and acidic residues" evidence="6">
    <location>
        <begin position="229"/>
        <end position="241"/>
    </location>
</feature>
<keyword evidence="1" id="KW-0677">Repeat</keyword>
<dbReference type="Pfam" id="PF13877">
    <property type="entry name" value="RPAP3_C"/>
    <property type="match status" value="1"/>
</dbReference>
<comment type="caution">
    <text evidence="8">The sequence shown here is derived from an EMBL/GenBank/DDBJ whole genome shotgun (WGS) entry which is preliminary data.</text>
</comment>
<dbReference type="InterPro" id="IPR051966">
    <property type="entry name" value="RPAP3"/>
</dbReference>
<organism evidence="8 9">
    <name type="scientific">Suillus plorans</name>
    <dbReference type="NCBI Taxonomy" id="116603"/>
    <lineage>
        <taxon>Eukaryota</taxon>
        <taxon>Fungi</taxon>
        <taxon>Dikarya</taxon>
        <taxon>Basidiomycota</taxon>
        <taxon>Agaricomycotina</taxon>
        <taxon>Agaricomycetes</taxon>
        <taxon>Agaricomycetidae</taxon>
        <taxon>Boletales</taxon>
        <taxon>Suillineae</taxon>
        <taxon>Suillaceae</taxon>
        <taxon>Suillus</taxon>
    </lineage>
</organism>
<dbReference type="InterPro" id="IPR011990">
    <property type="entry name" value="TPR-like_helical_dom_sf"/>
</dbReference>
<evidence type="ECO:0000313" key="9">
    <source>
        <dbReference type="Proteomes" id="UP000719766"/>
    </source>
</evidence>
<feature type="region of interest" description="Disordered" evidence="6">
    <location>
        <begin position="103"/>
        <end position="141"/>
    </location>
</feature>
<dbReference type="InterPro" id="IPR019734">
    <property type="entry name" value="TPR_rpt"/>
</dbReference>
<evidence type="ECO:0000313" key="8">
    <source>
        <dbReference type="EMBL" id="KAG1797849.1"/>
    </source>
</evidence>
<dbReference type="InterPro" id="IPR025986">
    <property type="entry name" value="RPAP3-like_C"/>
</dbReference>
<dbReference type="PROSITE" id="PS50005">
    <property type="entry name" value="TPR"/>
    <property type="match status" value="1"/>
</dbReference>
<evidence type="ECO:0000256" key="5">
    <source>
        <dbReference type="PROSITE-ProRule" id="PRU00339"/>
    </source>
</evidence>
<feature type="region of interest" description="Disordered" evidence="6">
    <location>
        <begin position="188"/>
        <end position="252"/>
    </location>
</feature>
<comment type="similarity">
    <text evidence="3">Belongs to the RPAP3 family.</text>
</comment>
<dbReference type="AlphaFoldDB" id="A0A9P7IZH2"/>
<dbReference type="GO" id="GO:0101031">
    <property type="term" value="C:protein folding chaperone complex"/>
    <property type="evidence" value="ECO:0007669"/>
    <property type="project" value="TreeGrafter"/>
</dbReference>
<evidence type="ECO:0000256" key="1">
    <source>
        <dbReference type="ARBA" id="ARBA00022737"/>
    </source>
</evidence>
<feature type="repeat" description="TPR" evidence="5">
    <location>
        <begin position="74"/>
        <end position="107"/>
    </location>
</feature>
<accession>A0A9P7IZH2</accession>
<proteinExistence type="inferred from homology"/>
<dbReference type="RefSeq" id="XP_041162802.1">
    <property type="nucleotide sequence ID" value="XM_041302462.1"/>
</dbReference>
<evidence type="ECO:0000256" key="4">
    <source>
        <dbReference type="ARBA" id="ARBA00040133"/>
    </source>
</evidence>
<dbReference type="EMBL" id="JABBWE010000015">
    <property type="protein sequence ID" value="KAG1797849.1"/>
    <property type="molecule type" value="Genomic_DNA"/>
</dbReference>
<evidence type="ECO:0000256" key="6">
    <source>
        <dbReference type="SAM" id="MobiDB-lite"/>
    </source>
</evidence>
<feature type="domain" description="RNA-polymerase II-associated protein 3-like C-terminal" evidence="7">
    <location>
        <begin position="285"/>
        <end position="376"/>
    </location>
</feature>
<dbReference type="OrthoDB" id="629492at2759"/>
<name>A0A9P7IZH2_9AGAM</name>
<dbReference type="PANTHER" id="PTHR46423:SF1">
    <property type="entry name" value="RNA POLYMERASE II-ASSOCIATED PROTEIN 3"/>
    <property type="match status" value="1"/>
</dbReference>
<gene>
    <name evidence="8" type="ORF">HD556DRAFT_1355429</name>
</gene>
<evidence type="ECO:0000259" key="7">
    <source>
        <dbReference type="Pfam" id="PF13877"/>
    </source>
</evidence>
<dbReference type="SMART" id="SM00028">
    <property type="entry name" value="TPR"/>
    <property type="match status" value="3"/>
</dbReference>
<feature type="compositionally biased region" description="Polar residues" evidence="6">
    <location>
        <begin position="201"/>
        <end position="228"/>
    </location>
</feature>
<keyword evidence="9" id="KW-1185">Reference proteome</keyword>
<dbReference type="Proteomes" id="UP000719766">
    <property type="component" value="Unassembled WGS sequence"/>
</dbReference>
<sequence>MASDRAKIAKDQGNAAFKTGDYPAAIGHYTSAILANADDPTFPLNRAAAYLKLGKNEDAERDCTTVLKLSPNNVKALFRRGQARMALGCLDQARADFVGASELEPSNQSVKQELSEVEKSIQQQKQKHDSANTPRPITVPSGATSAIKRRRVPIEIVEEASRVSHHHGAEIAVEDAEEQLQGLGDHGLLQPISSRALPRSNEPSSSSIKPDQSTMSPLPKQITSANTESFKDAKQLRDTAKPSRIGGGVFRPSGNHTVFARDDKLSGAAPVTTSLPALVNTVSQAPMTLFNFTKMWESRMKDEDRWNILSRIPPLSLPKMFQASLEPVLLSSILQHFARVIDLQIAAPSDVREYLVSLSKVQRFGTIMLFMNKKEKILLKGLWETCGKLDI</sequence>
<reference evidence="8" key="1">
    <citation type="journal article" date="2020" name="New Phytol.">
        <title>Comparative genomics reveals dynamic genome evolution in host specialist ectomycorrhizal fungi.</title>
        <authorList>
            <person name="Lofgren L.A."/>
            <person name="Nguyen N.H."/>
            <person name="Vilgalys R."/>
            <person name="Ruytinx J."/>
            <person name="Liao H.L."/>
            <person name="Branco S."/>
            <person name="Kuo A."/>
            <person name="LaButti K."/>
            <person name="Lipzen A."/>
            <person name="Andreopoulos W."/>
            <person name="Pangilinan J."/>
            <person name="Riley R."/>
            <person name="Hundley H."/>
            <person name="Na H."/>
            <person name="Barry K."/>
            <person name="Grigoriev I.V."/>
            <person name="Stajich J.E."/>
            <person name="Kennedy P.G."/>
        </authorList>
    </citation>
    <scope>NUCLEOTIDE SEQUENCE</scope>
    <source>
        <strain evidence="8">S12</strain>
    </source>
</reference>
<protein>
    <recommendedName>
        <fullName evidence="4">RNA polymerase II-associated protein 3</fullName>
    </recommendedName>
</protein>
<evidence type="ECO:0000256" key="2">
    <source>
        <dbReference type="ARBA" id="ARBA00022803"/>
    </source>
</evidence>
<dbReference type="Gene3D" id="1.25.40.10">
    <property type="entry name" value="Tetratricopeptide repeat domain"/>
    <property type="match status" value="1"/>
</dbReference>